<evidence type="ECO:0000256" key="1">
    <source>
        <dbReference type="ARBA" id="ARBA00004308"/>
    </source>
</evidence>
<protein>
    <submittedName>
        <fullName evidence="11">Uncharacterized protein</fullName>
    </submittedName>
</protein>
<dbReference type="EMBL" id="JAYMGO010000022">
    <property type="protein sequence ID" value="KAL1250708.1"/>
    <property type="molecule type" value="Genomic_DNA"/>
</dbReference>
<evidence type="ECO:0000313" key="11">
    <source>
        <dbReference type="EMBL" id="KAL1250708.1"/>
    </source>
</evidence>
<dbReference type="PANTHER" id="PTHR10125:SF31">
    <property type="entry name" value="P2X RECEPTOR E"/>
    <property type="match status" value="1"/>
</dbReference>
<evidence type="ECO:0000256" key="2">
    <source>
        <dbReference type="ARBA" id="ARBA00009848"/>
    </source>
</evidence>
<evidence type="ECO:0000313" key="12">
    <source>
        <dbReference type="Proteomes" id="UP001558613"/>
    </source>
</evidence>
<dbReference type="Gene3D" id="2.60.490.10">
    <property type="entry name" value="atp-gated p2x4 ion channel domain"/>
    <property type="match status" value="1"/>
</dbReference>
<gene>
    <name evidence="11" type="ORF">QQF64_018504</name>
</gene>
<keyword evidence="5 10" id="KW-1133">Transmembrane helix</keyword>
<evidence type="ECO:0000256" key="3">
    <source>
        <dbReference type="ARBA" id="ARBA00022448"/>
    </source>
</evidence>
<keyword evidence="8" id="KW-1071">Ligand-gated ion channel</keyword>
<comment type="subcellular location">
    <subcellularLocation>
        <location evidence="1">Endomembrane system</location>
    </subcellularLocation>
</comment>
<comment type="similarity">
    <text evidence="2">Belongs to the P2X receptor family.</text>
</comment>
<evidence type="ECO:0000256" key="6">
    <source>
        <dbReference type="ARBA" id="ARBA00023065"/>
    </source>
</evidence>
<keyword evidence="6" id="KW-0406">Ion transport</keyword>
<name>A0ABR3LCW9_9TELE</name>
<evidence type="ECO:0000256" key="8">
    <source>
        <dbReference type="ARBA" id="ARBA00023286"/>
    </source>
</evidence>
<keyword evidence="12" id="KW-1185">Reference proteome</keyword>
<organism evidence="11 12">
    <name type="scientific">Cirrhinus molitorella</name>
    <name type="common">mud carp</name>
    <dbReference type="NCBI Taxonomy" id="172907"/>
    <lineage>
        <taxon>Eukaryota</taxon>
        <taxon>Metazoa</taxon>
        <taxon>Chordata</taxon>
        <taxon>Craniata</taxon>
        <taxon>Vertebrata</taxon>
        <taxon>Euteleostomi</taxon>
        <taxon>Actinopterygii</taxon>
        <taxon>Neopterygii</taxon>
        <taxon>Teleostei</taxon>
        <taxon>Ostariophysi</taxon>
        <taxon>Cypriniformes</taxon>
        <taxon>Cyprinidae</taxon>
        <taxon>Labeoninae</taxon>
        <taxon>Labeonini</taxon>
        <taxon>Cirrhinus</taxon>
    </lineage>
</organism>
<keyword evidence="3" id="KW-0813">Transport</keyword>
<dbReference type="Pfam" id="PF00864">
    <property type="entry name" value="P2X_receptor"/>
    <property type="match status" value="1"/>
</dbReference>
<dbReference type="PANTHER" id="PTHR10125">
    <property type="entry name" value="P2X PURINOCEPTOR"/>
    <property type="match status" value="1"/>
</dbReference>
<sequence>MITSIKSWFCEYSTPRILVVKYWKLGLIYRLYQLTLLLYIIWYVLVRRGHQDNDIVLSSVTTKVKGIALTNTTEFGEQIWDVADYIIPPQEDGSFFLMTNMIITPNQTQSKCAEGFLLDVSIHAFECHLRILSTCLLFHWDMDKGVSAESFFEHWMLSSHDWAFVILVRPAGLAGIRPMFSI</sequence>
<keyword evidence="4 10" id="KW-0812">Transmembrane</keyword>
<comment type="caution">
    <text evidence="11">The sequence shown here is derived from an EMBL/GenBank/DDBJ whole genome shotgun (WGS) entry which is preliminary data.</text>
</comment>
<dbReference type="Proteomes" id="UP001558613">
    <property type="component" value="Unassembled WGS sequence"/>
</dbReference>
<accession>A0ABR3LCW9</accession>
<reference evidence="11 12" key="1">
    <citation type="submission" date="2023-09" db="EMBL/GenBank/DDBJ databases">
        <authorList>
            <person name="Wang M."/>
        </authorList>
    </citation>
    <scope>NUCLEOTIDE SEQUENCE [LARGE SCALE GENOMIC DNA]</scope>
    <source>
        <strain evidence="11">GT-2023</strain>
        <tissue evidence="11">Liver</tissue>
    </source>
</reference>
<feature type="transmembrane region" description="Helical" evidence="10">
    <location>
        <begin position="27"/>
        <end position="46"/>
    </location>
</feature>
<dbReference type="InterPro" id="IPR059116">
    <property type="entry name" value="P2X_receptor"/>
</dbReference>
<evidence type="ECO:0000256" key="10">
    <source>
        <dbReference type="SAM" id="Phobius"/>
    </source>
</evidence>
<evidence type="ECO:0000256" key="5">
    <source>
        <dbReference type="ARBA" id="ARBA00022989"/>
    </source>
</evidence>
<keyword evidence="7 10" id="KW-0472">Membrane</keyword>
<keyword evidence="9" id="KW-0407">Ion channel</keyword>
<proteinExistence type="inferred from homology"/>
<evidence type="ECO:0000256" key="7">
    <source>
        <dbReference type="ARBA" id="ARBA00023136"/>
    </source>
</evidence>
<evidence type="ECO:0000256" key="4">
    <source>
        <dbReference type="ARBA" id="ARBA00022692"/>
    </source>
</evidence>
<dbReference type="InterPro" id="IPR027309">
    <property type="entry name" value="P2X_extracellular_dom_sf"/>
</dbReference>
<evidence type="ECO:0000256" key="9">
    <source>
        <dbReference type="ARBA" id="ARBA00023303"/>
    </source>
</evidence>